<reference evidence="7" key="1">
    <citation type="submission" date="2022-04" db="EMBL/GenBank/DDBJ databases">
        <title>Whole genome sequence of Sphaerotilus sp. FB-5.</title>
        <authorList>
            <person name="Takeda M."/>
            <person name="Narihara S."/>
            <person name="Akimoto M."/>
            <person name="Akimoto R."/>
            <person name="Nishiyashiki S."/>
            <person name="Murakami T."/>
        </authorList>
    </citation>
    <scope>NUCLEOTIDE SEQUENCE</scope>
    <source>
        <strain evidence="7">FB-5</strain>
    </source>
</reference>
<dbReference type="SUPFAM" id="SSF69737">
    <property type="entry name" value="Urease metallochaperone UreE, C-terminal domain"/>
    <property type="match status" value="1"/>
</dbReference>
<organism evidence="7 8">
    <name type="scientific">Sphaerotilus microaerophilus</name>
    <dbReference type="NCBI Taxonomy" id="2914710"/>
    <lineage>
        <taxon>Bacteria</taxon>
        <taxon>Pseudomonadati</taxon>
        <taxon>Pseudomonadota</taxon>
        <taxon>Betaproteobacteria</taxon>
        <taxon>Burkholderiales</taxon>
        <taxon>Sphaerotilaceae</taxon>
        <taxon>Sphaerotilus</taxon>
    </lineage>
</organism>
<comment type="similarity">
    <text evidence="4">Belongs to the UreE family.</text>
</comment>
<accession>A0ABN6PHL6</accession>
<comment type="function">
    <text evidence="4">Involved in urease metallocenter assembly. Binds nickel. Probably functions as a nickel donor during metallocenter assembly.</text>
</comment>
<feature type="region of interest" description="Disordered" evidence="5">
    <location>
        <begin position="1"/>
        <end position="21"/>
    </location>
</feature>
<keyword evidence="2 4" id="KW-0533">Nickel</keyword>
<evidence type="ECO:0000256" key="1">
    <source>
        <dbReference type="ARBA" id="ARBA00022490"/>
    </source>
</evidence>
<evidence type="ECO:0000256" key="3">
    <source>
        <dbReference type="ARBA" id="ARBA00023186"/>
    </source>
</evidence>
<evidence type="ECO:0000259" key="6">
    <source>
        <dbReference type="SMART" id="SM00988"/>
    </source>
</evidence>
<keyword evidence="1 4" id="KW-0963">Cytoplasm</keyword>
<dbReference type="HAMAP" id="MF_00822">
    <property type="entry name" value="UreE"/>
    <property type="match status" value="1"/>
</dbReference>
<dbReference type="SMART" id="SM00988">
    <property type="entry name" value="UreE_N"/>
    <property type="match status" value="1"/>
</dbReference>
<feature type="domain" description="UreE urease accessory N-terminal" evidence="6">
    <location>
        <begin position="26"/>
        <end position="90"/>
    </location>
</feature>
<gene>
    <name evidence="4" type="primary">ureE</name>
    <name evidence="7" type="ORF">CATMQ487_14710</name>
</gene>
<evidence type="ECO:0000256" key="4">
    <source>
        <dbReference type="HAMAP-Rule" id="MF_00822"/>
    </source>
</evidence>
<dbReference type="InterPro" id="IPR036118">
    <property type="entry name" value="UreE_N_sf"/>
</dbReference>
<dbReference type="EMBL" id="AP025730">
    <property type="protein sequence ID" value="BDI04501.1"/>
    <property type="molecule type" value="Genomic_DNA"/>
</dbReference>
<proteinExistence type="inferred from homology"/>
<dbReference type="Pfam" id="PF02814">
    <property type="entry name" value="UreE_N"/>
    <property type="match status" value="1"/>
</dbReference>
<evidence type="ECO:0000313" key="8">
    <source>
        <dbReference type="Proteomes" id="UP001057498"/>
    </source>
</evidence>
<dbReference type="Gene3D" id="3.30.70.790">
    <property type="entry name" value="UreE, C-terminal domain"/>
    <property type="match status" value="1"/>
</dbReference>
<dbReference type="Gene3D" id="2.60.260.20">
    <property type="entry name" value="Urease metallochaperone UreE, N-terminal domain"/>
    <property type="match status" value="1"/>
</dbReference>
<evidence type="ECO:0000256" key="2">
    <source>
        <dbReference type="ARBA" id="ARBA00022596"/>
    </source>
</evidence>
<dbReference type="SUPFAM" id="SSF69287">
    <property type="entry name" value="Urease metallochaperone UreE, N-terminal domain"/>
    <property type="match status" value="1"/>
</dbReference>
<feature type="region of interest" description="Disordered" evidence="5">
    <location>
        <begin position="175"/>
        <end position="217"/>
    </location>
</feature>
<keyword evidence="3 4" id="KW-0143">Chaperone</keyword>
<feature type="compositionally biased region" description="Low complexity" evidence="5">
    <location>
        <begin position="208"/>
        <end position="217"/>
    </location>
</feature>
<dbReference type="Proteomes" id="UP001057498">
    <property type="component" value="Chromosome"/>
</dbReference>
<dbReference type="InterPro" id="IPR004029">
    <property type="entry name" value="UreE_N"/>
</dbReference>
<dbReference type="InterPro" id="IPR012406">
    <property type="entry name" value="UreE"/>
</dbReference>
<comment type="subcellular location">
    <subcellularLocation>
        <location evidence="4">Cytoplasm</location>
    </subcellularLocation>
</comment>
<evidence type="ECO:0000256" key="5">
    <source>
        <dbReference type="SAM" id="MobiDB-lite"/>
    </source>
</evidence>
<name>A0ABN6PHL6_9BURK</name>
<feature type="compositionally biased region" description="Basic residues" evidence="5">
    <location>
        <begin position="185"/>
        <end position="207"/>
    </location>
</feature>
<keyword evidence="8" id="KW-1185">Reference proteome</keyword>
<evidence type="ECO:0000313" key="7">
    <source>
        <dbReference type="EMBL" id="BDI04501.1"/>
    </source>
</evidence>
<sequence>MTQRDPAAPSDGGRGDNRPMLSVTKILPRGQGLAAVLLKRAPSVELDWARRGASPLDATDSSGRPLHVALPPGSRLRDGDVLIAEDGSLVRVVAAPEPVLAVQACPTHGSPADLLRAAHALGRLQVAAMVQLDRLLIAPDAALAGRLRHQHLVVQEAVAPFEPDLTLLTDAAPATAPPPAAAHVHGPHCSHGHDHHQHRHHDHHSHAGHGAPGHTHPTAAVAAAVAAPPRGRPVGVAVTGAAVPHVHGPGCGHDHTGR</sequence>
<protein>
    <recommendedName>
        <fullName evidence="4">Urease accessory protein UreE</fullName>
    </recommendedName>
</protein>